<protein>
    <submittedName>
        <fullName evidence="6">Crp/Fnr family transcriptional regulator</fullName>
    </submittedName>
</protein>
<dbReference type="PROSITE" id="PS50042">
    <property type="entry name" value="CNMP_BINDING_3"/>
    <property type="match status" value="1"/>
</dbReference>
<dbReference type="InterPro" id="IPR014710">
    <property type="entry name" value="RmlC-like_jellyroll"/>
</dbReference>
<feature type="domain" description="HTH crp-type" evidence="5">
    <location>
        <begin position="137"/>
        <end position="211"/>
    </location>
</feature>
<dbReference type="CDD" id="cd00092">
    <property type="entry name" value="HTH_CRP"/>
    <property type="match status" value="1"/>
</dbReference>
<dbReference type="SUPFAM" id="SSF51206">
    <property type="entry name" value="cAMP-binding domain-like"/>
    <property type="match status" value="1"/>
</dbReference>
<evidence type="ECO:0000313" key="6">
    <source>
        <dbReference type="EMBL" id="NJR77990.1"/>
    </source>
</evidence>
<dbReference type="Pfam" id="PF13545">
    <property type="entry name" value="HTH_Crp_2"/>
    <property type="match status" value="1"/>
</dbReference>
<dbReference type="Gene3D" id="2.60.120.10">
    <property type="entry name" value="Jelly Rolls"/>
    <property type="match status" value="1"/>
</dbReference>
<proteinExistence type="predicted"/>
<evidence type="ECO:0000256" key="1">
    <source>
        <dbReference type="ARBA" id="ARBA00023015"/>
    </source>
</evidence>
<keyword evidence="2" id="KW-0238">DNA-binding</keyword>
<evidence type="ECO:0000256" key="3">
    <source>
        <dbReference type="ARBA" id="ARBA00023163"/>
    </source>
</evidence>
<evidence type="ECO:0000313" key="7">
    <source>
        <dbReference type="Proteomes" id="UP000732399"/>
    </source>
</evidence>
<feature type="domain" description="Cyclic nucleotide-binding" evidence="4">
    <location>
        <begin position="3"/>
        <end position="85"/>
    </location>
</feature>
<organism evidence="6 7">
    <name type="scientific">Sphingomonas corticis</name>
    <dbReference type="NCBI Taxonomy" id="2722791"/>
    <lineage>
        <taxon>Bacteria</taxon>
        <taxon>Pseudomonadati</taxon>
        <taxon>Pseudomonadota</taxon>
        <taxon>Alphaproteobacteria</taxon>
        <taxon>Sphingomonadales</taxon>
        <taxon>Sphingomonadaceae</taxon>
        <taxon>Sphingomonas</taxon>
    </lineage>
</organism>
<gene>
    <name evidence="6" type="ORF">HBH26_05090</name>
</gene>
<dbReference type="PROSITE" id="PS51063">
    <property type="entry name" value="HTH_CRP_2"/>
    <property type="match status" value="1"/>
</dbReference>
<dbReference type="Proteomes" id="UP000732399">
    <property type="component" value="Unassembled WGS sequence"/>
</dbReference>
<dbReference type="Pfam" id="PF00027">
    <property type="entry name" value="cNMP_binding"/>
    <property type="match status" value="1"/>
</dbReference>
<keyword evidence="7" id="KW-1185">Reference proteome</keyword>
<evidence type="ECO:0000259" key="5">
    <source>
        <dbReference type="PROSITE" id="PS51063"/>
    </source>
</evidence>
<sequence length="236" mass="25920">MGGLLDLTPEERATLDRLGERERSIRRGAVLLRENDRTSELFVLLSGNMMSYVLLDDGSRQILRFLFPGDLLATAAIGYSSSPETLVAQTESVVCPIDRVELLTMAQQHPRLLLTLVAIEQAERTALIDRLAGLGRTSARARVAAVLLDIRDRMRRGDPAIANSFVLSLTQEEIGDATGLTAVHVNRMLRTLEDDALIARSGGRVTVLNEPSLRRAANYVDRQATMDLSWMPAPAA</sequence>
<dbReference type="InterPro" id="IPR036390">
    <property type="entry name" value="WH_DNA-bd_sf"/>
</dbReference>
<dbReference type="PANTHER" id="PTHR24567:SF68">
    <property type="entry name" value="DNA-BINDING TRANSCRIPTIONAL DUAL REGULATOR CRP"/>
    <property type="match status" value="1"/>
</dbReference>
<dbReference type="InterPro" id="IPR050397">
    <property type="entry name" value="Env_Response_Regulators"/>
</dbReference>
<dbReference type="InterPro" id="IPR012318">
    <property type="entry name" value="HTH_CRP"/>
</dbReference>
<reference evidence="6 7" key="1">
    <citation type="submission" date="2020-03" db="EMBL/GenBank/DDBJ databases">
        <authorList>
            <person name="Wang L."/>
            <person name="He N."/>
            <person name="Li Y."/>
            <person name="Fang Y."/>
            <person name="Zhang F."/>
        </authorList>
    </citation>
    <scope>NUCLEOTIDE SEQUENCE [LARGE SCALE GENOMIC DNA]</scope>
    <source>
        <strain evidence="6 7">36D10-4-7</strain>
    </source>
</reference>
<dbReference type="SMART" id="SM00419">
    <property type="entry name" value="HTH_CRP"/>
    <property type="match status" value="1"/>
</dbReference>
<keyword evidence="1" id="KW-0805">Transcription regulation</keyword>
<dbReference type="InterPro" id="IPR000595">
    <property type="entry name" value="cNMP-bd_dom"/>
</dbReference>
<dbReference type="SMART" id="SM00100">
    <property type="entry name" value="cNMP"/>
    <property type="match status" value="1"/>
</dbReference>
<dbReference type="InterPro" id="IPR036388">
    <property type="entry name" value="WH-like_DNA-bd_sf"/>
</dbReference>
<accession>A0ABX1CPK2</accession>
<comment type="caution">
    <text evidence="6">The sequence shown here is derived from an EMBL/GenBank/DDBJ whole genome shotgun (WGS) entry which is preliminary data.</text>
</comment>
<dbReference type="InterPro" id="IPR018490">
    <property type="entry name" value="cNMP-bd_dom_sf"/>
</dbReference>
<dbReference type="EMBL" id="JAAVJH010000003">
    <property type="protein sequence ID" value="NJR77990.1"/>
    <property type="molecule type" value="Genomic_DNA"/>
</dbReference>
<dbReference type="PANTHER" id="PTHR24567">
    <property type="entry name" value="CRP FAMILY TRANSCRIPTIONAL REGULATORY PROTEIN"/>
    <property type="match status" value="1"/>
</dbReference>
<dbReference type="SUPFAM" id="SSF46785">
    <property type="entry name" value="Winged helix' DNA-binding domain"/>
    <property type="match status" value="1"/>
</dbReference>
<keyword evidence="3" id="KW-0804">Transcription</keyword>
<name>A0ABX1CPK2_9SPHN</name>
<dbReference type="CDD" id="cd00038">
    <property type="entry name" value="CAP_ED"/>
    <property type="match status" value="1"/>
</dbReference>
<dbReference type="Gene3D" id="1.10.10.10">
    <property type="entry name" value="Winged helix-like DNA-binding domain superfamily/Winged helix DNA-binding domain"/>
    <property type="match status" value="1"/>
</dbReference>
<evidence type="ECO:0000256" key="2">
    <source>
        <dbReference type="ARBA" id="ARBA00023125"/>
    </source>
</evidence>
<evidence type="ECO:0000259" key="4">
    <source>
        <dbReference type="PROSITE" id="PS50042"/>
    </source>
</evidence>